<evidence type="ECO:0000313" key="1">
    <source>
        <dbReference type="EMBL" id="EAU33386.1"/>
    </source>
</evidence>
<dbReference type="HOGENOM" id="CLU_1184802_0_0_1"/>
<dbReference type="VEuPathDB" id="FungiDB:ATEG_06842"/>
<dbReference type="Proteomes" id="UP000007963">
    <property type="component" value="Unassembled WGS sequence"/>
</dbReference>
<accession>Q0CHJ2</accession>
<dbReference type="RefSeq" id="XP_001216020.1">
    <property type="nucleotide sequence ID" value="XM_001216020.1"/>
</dbReference>
<dbReference type="EMBL" id="CH476602">
    <property type="protein sequence ID" value="EAU33386.1"/>
    <property type="molecule type" value="Genomic_DNA"/>
</dbReference>
<name>Q0CHJ2_ASPTN</name>
<reference evidence="2" key="1">
    <citation type="submission" date="2005-09" db="EMBL/GenBank/DDBJ databases">
        <title>Annotation of the Aspergillus terreus NIH2624 genome.</title>
        <authorList>
            <person name="Birren B.W."/>
            <person name="Lander E.S."/>
            <person name="Galagan J.E."/>
            <person name="Nusbaum C."/>
            <person name="Devon K."/>
            <person name="Henn M."/>
            <person name="Ma L.-J."/>
            <person name="Jaffe D.B."/>
            <person name="Butler J."/>
            <person name="Alvarez P."/>
            <person name="Gnerre S."/>
            <person name="Grabherr M."/>
            <person name="Kleber M."/>
            <person name="Mauceli E.W."/>
            <person name="Brockman W."/>
            <person name="Rounsley S."/>
            <person name="Young S.K."/>
            <person name="LaButti K."/>
            <person name="Pushparaj V."/>
            <person name="DeCaprio D."/>
            <person name="Crawford M."/>
            <person name="Koehrsen M."/>
            <person name="Engels R."/>
            <person name="Montgomery P."/>
            <person name="Pearson M."/>
            <person name="Howarth C."/>
            <person name="Larson L."/>
            <person name="Luoma S."/>
            <person name="White J."/>
            <person name="Alvarado L."/>
            <person name="Kodira C.D."/>
            <person name="Zeng Q."/>
            <person name="Oleary S."/>
            <person name="Yandava C."/>
            <person name="Denning D.W."/>
            <person name="Nierman W.C."/>
            <person name="Milne T."/>
            <person name="Madden K."/>
        </authorList>
    </citation>
    <scope>NUCLEOTIDE SEQUENCE [LARGE SCALE GENOMIC DNA]</scope>
    <source>
        <strain evidence="2">NIH 2624 / FGSC A1156</strain>
    </source>
</reference>
<dbReference type="AlphaFoldDB" id="Q0CHJ2"/>
<evidence type="ECO:0000313" key="2">
    <source>
        <dbReference type="Proteomes" id="UP000007963"/>
    </source>
</evidence>
<protein>
    <submittedName>
        <fullName evidence="1">Uncharacterized protein</fullName>
    </submittedName>
</protein>
<gene>
    <name evidence="1" type="ORF">ATEG_06842</name>
</gene>
<sequence>MMSANLYSTVMIQPTSLTLCGDLAPRFGDNGYQYARVRTAPRKFLLDIFLFISNIQVIFVMKLPTKDIIPVLMATMALLPKASSYTVSLFHAKGCSYEDVGAECGDIDELTCCAAPAGQLFVSVGQDGNRGYSSQNGDACGVILGSNNGCFSVENGLDVISGGSVVGIVRQAAVAALSEQRKVVSADTWFYRNETAKYTLAIDSDAGREYAALEDRDAQVIFITTHGAFSVMKA</sequence>
<dbReference type="GeneID" id="4322077"/>
<organism evidence="1 2">
    <name type="scientific">Aspergillus terreus (strain NIH 2624 / FGSC A1156)</name>
    <dbReference type="NCBI Taxonomy" id="341663"/>
    <lineage>
        <taxon>Eukaryota</taxon>
        <taxon>Fungi</taxon>
        <taxon>Dikarya</taxon>
        <taxon>Ascomycota</taxon>
        <taxon>Pezizomycotina</taxon>
        <taxon>Eurotiomycetes</taxon>
        <taxon>Eurotiomycetidae</taxon>
        <taxon>Eurotiales</taxon>
        <taxon>Aspergillaceae</taxon>
        <taxon>Aspergillus</taxon>
        <taxon>Aspergillus subgen. Circumdati</taxon>
    </lineage>
</organism>
<proteinExistence type="predicted"/>